<gene>
    <name evidence="3" type="ORF">HF086_009035</name>
</gene>
<reference evidence="3" key="1">
    <citation type="journal article" date="2021" name="G3 (Bethesda)">
        <title>Genome and transcriptome analysis of the beet armyworm Spodoptera exigua reveals targets for pest control. .</title>
        <authorList>
            <person name="Simon S."/>
            <person name="Breeschoten T."/>
            <person name="Jansen H.J."/>
            <person name="Dirks R.P."/>
            <person name="Schranz M.E."/>
            <person name="Ros V.I.D."/>
        </authorList>
    </citation>
    <scope>NUCLEOTIDE SEQUENCE</scope>
    <source>
        <strain evidence="3">TB_SE_WUR_2020</strain>
    </source>
</reference>
<dbReference type="Pfam" id="PF01603">
    <property type="entry name" value="B56"/>
    <property type="match status" value="1"/>
</dbReference>
<accession>A0A922MBK8</accession>
<dbReference type="GO" id="GO:0005829">
    <property type="term" value="C:cytosol"/>
    <property type="evidence" value="ECO:0007669"/>
    <property type="project" value="TreeGrafter"/>
</dbReference>
<dbReference type="Proteomes" id="UP000814243">
    <property type="component" value="Unassembled WGS sequence"/>
</dbReference>
<evidence type="ECO:0000256" key="1">
    <source>
        <dbReference type="ARBA" id="ARBA00009745"/>
    </source>
</evidence>
<comment type="similarity">
    <text evidence="1">Belongs to the phosphatase 2A regulatory subunit B56 family.</text>
</comment>
<organism evidence="3 4">
    <name type="scientific">Spodoptera exigua</name>
    <name type="common">Beet armyworm</name>
    <name type="synonym">Noctua fulgens</name>
    <dbReference type="NCBI Taxonomy" id="7107"/>
    <lineage>
        <taxon>Eukaryota</taxon>
        <taxon>Metazoa</taxon>
        <taxon>Ecdysozoa</taxon>
        <taxon>Arthropoda</taxon>
        <taxon>Hexapoda</taxon>
        <taxon>Insecta</taxon>
        <taxon>Pterygota</taxon>
        <taxon>Neoptera</taxon>
        <taxon>Endopterygota</taxon>
        <taxon>Lepidoptera</taxon>
        <taxon>Glossata</taxon>
        <taxon>Ditrysia</taxon>
        <taxon>Noctuoidea</taxon>
        <taxon>Noctuidae</taxon>
        <taxon>Amphipyrinae</taxon>
        <taxon>Spodoptera</taxon>
    </lineage>
</organism>
<dbReference type="GO" id="GO:0007165">
    <property type="term" value="P:signal transduction"/>
    <property type="evidence" value="ECO:0007669"/>
    <property type="project" value="InterPro"/>
</dbReference>
<name>A0A922MBK8_SPOEX</name>
<feature type="region of interest" description="Disordered" evidence="2">
    <location>
        <begin position="66"/>
        <end position="92"/>
    </location>
</feature>
<sequence>MFPSLYRNTKSHWNKTIHGLVYNALKLFMEMNQKLFDECTQQYKQEKQKERERLQQREEVWQALEARAAAAPAAPRAPAPPPADRDDLAPLTYQRIEQEAQELRKQGYNASKPLLRKKSELPADSTTVKALIEHKRADPYLSTPPDVNQC</sequence>
<dbReference type="GO" id="GO:0000159">
    <property type="term" value="C:protein phosphatase type 2A complex"/>
    <property type="evidence" value="ECO:0007669"/>
    <property type="project" value="InterPro"/>
</dbReference>
<dbReference type="GO" id="GO:0072542">
    <property type="term" value="F:protein phosphatase activator activity"/>
    <property type="evidence" value="ECO:0007669"/>
    <property type="project" value="TreeGrafter"/>
</dbReference>
<dbReference type="InterPro" id="IPR002554">
    <property type="entry name" value="PP2A_B56"/>
</dbReference>
<dbReference type="GO" id="GO:0005634">
    <property type="term" value="C:nucleus"/>
    <property type="evidence" value="ECO:0007669"/>
    <property type="project" value="TreeGrafter"/>
</dbReference>
<comment type="caution">
    <text evidence="3">The sequence shown here is derived from an EMBL/GenBank/DDBJ whole genome shotgun (WGS) entry which is preliminary data.</text>
</comment>
<dbReference type="AlphaFoldDB" id="A0A922MBK8"/>
<dbReference type="PANTHER" id="PTHR10257:SF3">
    <property type="entry name" value="SERINE_THREONINE-PROTEIN PHOSPHATASE 2A 56 KDA REGULATORY SUBUNIT GAMMA ISOFORM"/>
    <property type="match status" value="1"/>
</dbReference>
<dbReference type="Gene3D" id="1.25.10.10">
    <property type="entry name" value="Leucine-rich Repeat Variant"/>
    <property type="match status" value="1"/>
</dbReference>
<evidence type="ECO:0000313" key="3">
    <source>
        <dbReference type="EMBL" id="KAH9633701.1"/>
    </source>
</evidence>
<evidence type="ECO:0000313" key="4">
    <source>
        <dbReference type="Proteomes" id="UP000814243"/>
    </source>
</evidence>
<dbReference type="InterPro" id="IPR011989">
    <property type="entry name" value="ARM-like"/>
</dbReference>
<dbReference type="SUPFAM" id="SSF48371">
    <property type="entry name" value="ARM repeat"/>
    <property type="match status" value="1"/>
</dbReference>
<protein>
    <submittedName>
        <fullName evidence="3">Uncharacterized protein</fullName>
    </submittedName>
</protein>
<dbReference type="InterPro" id="IPR016024">
    <property type="entry name" value="ARM-type_fold"/>
</dbReference>
<evidence type="ECO:0000256" key="2">
    <source>
        <dbReference type="SAM" id="MobiDB-lite"/>
    </source>
</evidence>
<proteinExistence type="inferred from homology"/>
<dbReference type="EMBL" id="JACEFF010000642">
    <property type="protein sequence ID" value="KAH9633701.1"/>
    <property type="molecule type" value="Genomic_DNA"/>
</dbReference>
<dbReference type="PANTHER" id="PTHR10257">
    <property type="entry name" value="SERINE/THREONINE PROTEIN PHOSPHATASE 2A PP2A REGULATORY SUBUNIT B"/>
    <property type="match status" value="1"/>
</dbReference>